<gene>
    <name evidence="1" type="ORF">M9H77_07039</name>
</gene>
<name>A0ACC0BU07_CATRO</name>
<evidence type="ECO:0000313" key="2">
    <source>
        <dbReference type="Proteomes" id="UP001060085"/>
    </source>
</evidence>
<dbReference type="EMBL" id="CM044702">
    <property type="protein sequence ID" value="KAI5676089.1"/>
    <property type="molecule type" value="Genomic_DNA"/>
</dbReference>
<comment type="caution">
    <text evidence="1">The sequence shown here is derived from an EMBL/GenBank/DDBJ whole genome shotgun (WGS) entry which is preliminary data.</text>
</comment>
<proteinExistence type="predicted"/>
<accession>A0ACC0BU07</accession>
<evidence type="ECO:0000313" key="1">
    <source>
        <dbReference type="EMBL" id="KAI5676089.1"/>
    </source>
</evidence>
<sequence length="131" mass="14841">MVDEVLCLSAQQGYTIFYRNCEKSNILSDIVVAHPTSIVQYATIRSVGMTPTAKNFIVTTVFMFNEQGTTYIWVLQQIKVWTSQVLHFGVEKTNRAESEYSVLKLWLSTCHGDLNTVFLISTLSSKVKLPK</sequence>
<organism evidence="1 2">
    <name type="scientific">Catharanthus roseus</name>
    <name type="common">Madagascar periwinkle</name>
    <name type="synonym">Vinca rosea</name>
    <dbReference type="NCBI Taxonomy" id="4058"/>
    <lineage>
        <taxon>Eukaryota</taxon>
        <taxon>Viridiplantae</taxon>
        <taxon>Streptophyta</taxon>
        <taxon>Embryophyta</taxon>
        <taxon>Tracheophyta</taxon>
        <taxon>Spermatophyta</taxon>
        <taxon>Magnoliopsida</taxon>
        <taxon>eudicotyledons</taxon>
        <taxon>Gunneridae</taxon>
        <taxon>Pentapetalae</taxon>
        <taxon>asterids</taxon>
        <taxon>lamiids</taxon>
        <taxon>Gentianales</taxon>
        <taxon>Apocynaceae</taxon>
        <taxon>Rauvolfioideae</taxon>
        <taxon>Vinceae</taxon>
        <taxon>Catharanthinae</taxon>
        <taxon>Catharanthus</taxon>
    </lineage>
</organism>
<dbReference type="Proteomes" id="UP001060085">
    <property type="component" value="Linkage Group LG02"/>
</dbReference>
<keyword evidence="2" id="KW-1185">Reference proteome</keyword>
<protein>
    <submittedName>
        <fullName evidence="1">Uncharacterized protein</fullName>
    </submittedName>
</protein>
<reference evidence="2" key="1">
    <citation type="journal article" date="2023" name="Nat. Plants">
        <title>Single-cell RNA sequencing provides a high-resolution roadmap for understanding the multicellular compartmentation of specialized metabolism.</title>
        <authorList>
            <person name="Sun S."/>
            <person name="Shen X."/>
            <person name="Li Y."/>
            <person name="Li Y."/>
            <person name="Wang S."/>
            <person name="Li R."/>
            <person name="Zhang H."/>
            <person name="Shen G."/>
            <person name="Guo B."/>
            <person name="Wei J."/>
            <person name="Xu J."/>
            <person name="St-Pierre B."/>
            <person name="Chen S."/>
            <person name="Sun C."/>
        </authorList>
    </citation>
    <scope>NUCLEOTIDE SEQUENCE [LARGE SCALE GENOMIC DNA]</scope>
</reference>